<evidence type="ECO:0000313" key="2">
    <source>
        <dbReference type="EMBL" id="MDH6218818.1"/>
    </source>
</evidence>
<protein>
    <recommendedName>
        <fullName evidence="4">PE-PGRS family protein</fullName>
    </recommendedName>
</protein>
<keyword evidence="3" id="KW-1185">Reference proteome</keyword>
<sequence length="482" mass="53450">MARQVNERQLQVLRWVGQGCPDGIWEGEAHKLSCQALQSRGLVKVSKGKGHWSATLTTAGRHFLDHGSYPPDKPLTRGTAPVEKAAMQPAAVSGGRKASEQVATPTPPPIPNPVPRKRKKTVTEQLLEELAEAGGRIVKREASGRETEKWPIRVAAARRSGKLPKTKELHGGWCRDGYEIRLVDTPAWRLATLSPIPVPSRLTKPHPIVKTLQSLPQPMGLTKSVQSRAFRLIHALLTATQQAGHIIAMGTANAAPLPHRRRSGPPHFTITAQGQKCEFLVLQEQDRVEHVPTQKELADAEKYSWTRIPRYDHSPADRLRICVSGGLPHRAGEWADTSARPLEDQLAEIVQEVGLRGEAAERKRLADIEQAKQQRLVWEAAKQQATTEYAEAYRVRHLEAQHEAWRRAAGLAEYVSALRLHTESLPTGPARDEAEAWIAWAESHVKRLNPLNGSPLLPEIPEPRAEGLKPFMHGLSPYGPTY</sequence>
<organism evidence="2 3">
    <name type="scientific">Streptomyces pseudovenezuelae</name>
    <dbReference type="NCBI Taxonomy" id="67350"/>
    <lineage>
        <taxon>Bacteria</taxon>
        <taxon>Bacillati</taxon>
        <taxon>Actinomycetota</taxon>
        <taxon>Actinomycetes</taxon>
        <taxon>Kitasatosporales</taxon>
        <taxon>Streptomycetaceae</taxon>
        <taxon>Streptomyces</taxon>
        <taxon>Streptomyces aurantiacus group</taxon>
    </lineage>
</organism>
<name>A0ABT6LRE3_9ACTN</name>
<feature type="region of interest" description="Disordered" evidence="1">
    <location>
        <begin position="92"/>
        <end position="118"/>
    </location>
</feature>
<reference evidence="2 3" key="1">
    <citation type="submission" date="2023-04" db="EMBL/GenBank/DDBJ databases">
        <title>Forest soil microbial communities from Buena Vista Peninsula, Colon Province, Panama.</title>
        <authorList>
            <person name="Bouskill N."/>
        </authorList>
    </citation>
    <scope>NUCLEOTIDE SEQUENCE [LARGE SCALE GENOMIC DNA]</scope>
    <source>
        <strain evidence="2 3">GGS1</strain>
    </source>
</reference>
<evidence type="ECO:0000256" key="1">
    <source>
        <dbReference type="SAM" id="MobiDB-lite"/>
    </source>
</evidence>
<proteinExistence type="predicted"/>
<evidence type="ECO:0000313" key="3">
    <source>
        <dbReference type="Proteomes" id="UP001160499"/>
    </source>
</evidence>
<accession>A0ABT6LRE3</accession>
<dbReference type="RefSeq" id="WP_280879665.1">
    <property type="nucleotide sequence ID" value="NZ_JARXVH010000010.1"/>
</dbReference>
<dbReference type="EMBL" id="JARXVH010000010">
    <property type="protein sequence ID" value="MDH6218818.1"/>
    <property type="molecule type" value="Genomic_DNA"/>
</dbReference>
<gene>
    <name evidence="2" type="ORF">M2283_006152</name>
</gene>
<evidence type="ECO:0008006" key="4">
    <source>
        <dbReference type="Google" id="ProtNLM"/>
    </source>
</evidence>
<comment type="caution">
    <text evidence="2">The sequence shown here is derived from an EMBL/GenBank/DDBJ whole genome shotgun (WGS) entry which is preliminary data.</text>
</comment>
<dbReference type="Proteomes" id="UP001160499">
    <property type="component" value="Unassembled WGS sequence"/>
</dbReference>
<feature type="compositionally biased region" description="Pro residues" evidence="1">
    <location>
        <begin position="105"/>
        <end position="114"/>
    </location>
</feature>